<gene>
    <name evidence="3" type="ORF">F503_03831</name>
</gene>
<dbReference type="STRING" id="1262450.S3C0M6"/>
<name>S3C0M6_OPHP1</name>
<evidence type="ECO:0000313" key="4">
    <source>
        <dbReference type="Proteomes" id="UP000016923"/>
    </source>
</evidence>
<feature type="transmembrane region" description="Helical" evidence="2">
    <location>
        <begin position="130"/>
        <end position="151"/>
    </location>
</feature>
<dbReference type="VEuPathDB" id="FungiDB:F503_03831"/>
<feature type="transmembrane region" description="Helical" evidence="2">
    <location>
        <begin position="94"/>
        <end position="118"/>
    </location>
</feature>
<keyword evidence="2" id="KW-1133">Transmembrane helix</keyword>
<evidence type="ECO:0000256" key="2">
    <source>
        <dbReference type="SAM" id="Phobius"/>
    </source>
</evidence>
<feature type="transmembrane region" description="Helical" evidence="2">
    <location>
        <begin position="21"/>
        <end position="43"/>
    </location>
</feature>
<feature type="compositionally biased region" description="Basic and acidic residues" evidence="1">
    <location>
        <begin position="405"/>
        <end position="415"/>
    </location>
</feature>
<reference evidence="3 4" key="1">
    <citation type="journal article" date="2013" name="BMC Genomics">
        <title>The genome and transcriptome of the pine saprophyte Ophiostoma piceae, and a comparison with the bark beetle-associated pine pathogen Grosmannia clavigera.</title>
        <authorList>
            <person name="Haridas S."/>
            <person name="Wang Y."/>
            <person name="Lim L."/>
            <person name="Massoumi Alamouti S."/>
            <person name="Jackman S."/>
            <person name="Docking R."/>
            <person name="Robertson G."/>
            <person name="Birol I."/>
            <person name="Bohlmann J."/>
            <person name="Breuil C."/>
        </authorList>
    </citation>
    <scope>NUCLEOTIDE SEQUENCE [LARGE SCALE GENOMIC DNA]</scope>
    <source>
        <strain evidence="3 4">UAMH 11346</strain>
    </source>
</reference>
<organism evidence="3 4">
    <name type="scientific">Ophiostoma piceae (strain UAMH 11346)</name>
    <name type="common">Sap stain fungus</name>
    <dbReference type="NCBI Taxonomy" id="1262450"/>
    <lineage>
        <taxon>Eukaryota</taxon>
        <taxon>Fungi</taxon>
        <taxon>Dikarya</taxon>
        <taxon>Ascomycota</taxon>
        <taxon>Pezizomycotina</taxon>
        <taxon>Sordariomycetes</taxon>
        <taxon>Sordariomycetidae</taxon>
        <taxon>Ophiostomatales</taxon>
        <taxon>Ophiostomataceae</taxon>
        <taxon>Ophiostoma</taxon>
    </lineage>
</organism>
<protein>
    <submittedName>
        <fullName evidence="3">Uncharacterized protein</fullName>
    </submittedName>
</protein>
<feature type="transmembrane region" description="Helical" evidence="2">
    <location>
        <begin position="63"/>
        <end position="82"/>
    </location>
</feature>
<dbReference type="OMA" id="SPYSHER"/>
<evidence type="ECO:0000313" key="3">
    <source>
        <dbReference type="EMBL" id="EPE05226.1"/>
    </source>
</evidence>
<feature type="region of interest" description="Disordered" evidence="1">
    <location>
        <begin position="360"/>
        <end position="428"/>
    </location>
</feature>
<feature type="region of interest" description="Disordered" evidence="1">
    <location>
        <begin position="248"/>
        <end position="275"/>
    </location>
</feature>
<dbReference type="Proteomes" id="UP000016923">
    <property type="component" value="Unassembled WGS sequence"/>
</dbReference>
<evidence type="ECO:0000256" key="1">
    <source>
        <dbReference type="SAM" id="MobiDB-lite"/>
    </source>
</evidence>
<keyword evidence="2" id="KW-0472">Membrane</keyword>
<dbReference type="AlphaFoldDB" id="S3C0M6"/>
<dbReference type="EMBL" id="KE148157">
    <property type="protein sequence ID" value="EPE05226.1"/>
    <property type="molecule type" value="Genomic_DNA"/>
</dbReference>
<sequence length="428" mass="46366">MSFHRNQAQFQRARWRRRILVPIWIFQAALLFAILGIFSYRLAHTVGHFDEDRKAGKTPTVELVWESTNVGLGLLCIVLTGLEVHRLVAETLTPFFLLACNVLKMTGASAILALDIVVYTQRSEGDWSTIGLALDAAALAAMLTLGVYSIVAFRRLARTDDDYNHHPQSNVKAFGFGRSYDSSVELGREGRSLANNGAAMGRALPYNDVPAAYDVRAANLALPTEYPSTRARSHSATSSIMGRISFSGRDRSLSGSHDPAPSSVSRDGIEPRPLSYNHERDTQFDAYRNFVSASLSKDTIDKALGTELWGASASGSASRPLSDGAAAAAVDRSNSLVGTGVVAATASHREVVNRQVSWSVEHGGTPDGAASQGTPTIHEQEEEDYVAHNKARAAAQQEKSALLQSHERDAANHNLDDDERGPIPETIQ</sequence>
<dbReference type="HOGENOM" id="CLU_044514_0_0_1"/>
<keyword evidence="4" id="KW-1185">Reference proteome</keyword>
<dbReference type="eggNOG" id="ENOG502SYMB">
    <property type="taxonomic scope" value="Eukaryota"/>
</dbReference>
<dbReference type="OrthoDB" id="5211263at2759"/>
<keyword evidence="2" id="KW-0812">Transmembrane</keyword>
<accession>S3C0M6</accession>
<proteinExistence type="predicted"/>